<dbReference type="InterPro" id="IPR001789">
    <property type="entry name" value="Sig_transdc_resp-reg_receiver"/>
</dbReference>
<dbReference type="Pfam" id="PF00072">
    <property type="entry name" value="Response_reg"/>
    <property type="match status" value="1"/>
</dbReference>
<sequence>MPGIHPNRRLPSVLIIDDDMVSREVMATILTMSGYLVQTASGGDESLAVLDGESFYPDVILMDTQMPGLSGTELINQLRAHTTATIYAISGSHAPDSVIRGVDGFLMKPIGPEALQRLLESHATIPRSAGASTGPHIVPDSLPPVFDPKVVAQLRDMMKESAVREIYAAVVADLSRRRAPLEEALNIGDLATVRRIGHSIKGGCSMAGALEAARIGELIEFGVDDLEYIRSLLPLLETATCNLQRMLDAEFSPQGSAPAMNPNE</sequence>
<evidence type="ECO:0000313" key="8">
    <source>
        <dbReference type="Proteomes" id="UP001059380"/>
    </source>
</evidence>
<dbReference type="GO" id="GO:0004672">
    <property type="term" value="F:protein kinase activity"/>
    <property type="evidence" value="ECO:0007669"/>
    <property type="project" value="UniProtKB-ARBA"/>
</dbReference>
<dbReference type="AlphaFoldDB" id="A0A9J7BMV2"/>
<dbReference type="PROSITE" id="PS50894">
    <property type="entry name" value="HPT"/>
    <property type="match status" value="1"/>
</dbReference>
<dbReference type="InterPro" id="IPR011006">
    <property type="entry name" value="CheY-like_superfamily"/>
</dbReference>
<keyword evidence="8" id="KW-1185">Reference proteome</keyword>
<evidence type="ECO:0000256" key="1">
    <source>
        <dbReference type="ARBA" id="ARBA00022553"/>
    </source>
</evidence>
<evidence type="ECO:0000313" key="7">
    <source>
        <dbReference type="EMBL" id="UWZ83967.1"/>
    </source>
</evidence>
<dbReference type="GO" id="GO:0000160">
    <property type="term" value="P:phosphorelay signal transduction system"/>
    <property type="evidence" value="ECO:0007669"/>
    <property type="project" value="UniProtKB-KW"/>
</dbReference>
<name>A0A9J7BMV2_9BACT</name>
<dbReference type="InterPro" id="IPR008207">
    <property type="entry name" value="Sig_transdc_His_kin_Hpt_dom"/>
</dbReference>
<gene>
    <name evidence="7" type="ORF">MOP44_25835</name>
</gene>
<dbReference type="CDD" id="cd00088">
    <property type="entry name" value="HPT"/>
    <property type="match status" value="1"/>
</dbReference>
<dbReference type="EMBL" id="CP093313">
    <property type="protein sequence ID" value="UWZ83967.1"/>
    <property type="molecule type" value="Genomic_DNA"/>
</dbReference>
<reference evidence="7" key="1">
    <citation type="submission" date="2021-04" db="EMBL/GenBank/DDBJ databases">
        <title>Phylogenetic analysis of Acidobacteriaceae.</title>
        <authorList>
            <person name="Qiu L."/>
            <person name="Zhang Q."/>
        </authorList>
    </citation>
    <scope>NUCLEOTIDE SEQUENCE</scope>
    <source>
        <strain evidence="7">DSM 25168</strain>
    </source>
</reference>
<dbReference type="Gene3D" id="1.20.120.160">
    <property type="entry name" value="HPT domain"/>
    <property type="match status" value="1"/>
</dbReference>
<dbReference type="PROSITE" id="PS50110">
    <property type="entry name" value="RESPONSE_REGULATORY"/>
    <property type="match status" value="1"/>
</dbReference>
<accession>A0A9J7BMV2</accession>
<evidence type="ECO:0000259" key="6">
    <source>
        <dbReference type="PROSITE" id="PS50894"/>
    </source>
</evidence>
<dbReference type="PANTHER" id="PTHR44591:SF14">
    <property type="entry name" value="PROTEIN PILG"/>
    <property type="match status" value="1"/>
</dbReference>
<evidence type="ECO:0000256" key="3">
    <source>
        <dbReference type="PROSITE-ProRule" id="PRU00110"/>
    </source>
</evidence>
<feature type="domain" description="HPt" evidence="6">
    <location>
        <begin position="159"/>
        <end position="250"/>
    </location>
</feature>
<evidence type="ECO:0000259" key="5">
    <source>
        <dbReference type="PROSITE" id="PS50110"/>
    </source>
</evidence>
<keyword evidence="1 4" id="KW-0597">Phosphoprotein</keyword>
<dbReference type="PANTHER" id="PTHR44591">
    <property type="entry name" value="STRESS RESPONSE REGULATOR PROTEIN 1"/>
    <property type="match status" value="1"/>
</dbReference>
<dbReference type="Proteomes" id="UP001059380">
    <property type="component" value="Chromosome"/>
</dbReference>
<dbReference type="InterPro" id="IPR036641">
    <property type="entry name" value="HPT_dom_sf"/>
</dbReference>
<dbReference type="SUPFAM" id="SSF47226">
    <property type="entry name" value="Histidine-containing phosphotransfer domain, HPT domain"/>
    <property type="match status" value="1"/>
</dbReference>
<dbReference type="SUPFAM" id="SSF52172">
    <property type="entry name" value="CheY-like"/>
    <property type="match status" value="1"/>
</dbReference>
<keyword evidence="2" id="KW-0902">Two-component regulatory system</keyword>
<feature type="domain" description="Response regulatory" evidence="5">
    <location>
        <begin position="12"/>
        <end position="123"/>
    </location>
</feature>
<dbReference type="CDD" id="cd17546">
    <property type="entry name" value="REC_hyHK_CKI1_RcsC-like"/>
    <property type="match status" value="1"/>
</dbReference>
<dbReference type="KEGG" id="orp:MOP44_25835"/>
<evidence type="ECO:0000256" key="2">
    <source>
        <dbReference type="ARBA" id="ARBA00023012"/>
    </source>
</evidence>
<feature type="modified residue" description="Phosphohistidine" evidence="3">
    <location>
        <position position="198"/>
    </location>
</feature>
<evidence type="ECO:0000256" key="4">
    <source>
        <dbReference type="PROSITE-ProRule" id="PRU00169"/>
    </source>
</evidence>
<dbReference type="Gene3D" id="3.40.50.2300">
    <property type="match status" value="1"/>
</dbReference>
<dbReference type="Pfam" id="PF01627">
    <property type="entry name" value="Hpt"/>
    <property type="match status" value="1"/>
</dbReference>
<feature type="modified residue" description="4-aspartylphosphate" evidence="4">
    <location>
        <position position="63"/>
    </location>
</feature>
<organism evidence="7 8">
    <name type="scientific">Occallatibacter riparius</name>
    <dbReference type="NCBI Taxonomy" id="1002689"/>
    <lineage>
        <taxon>Bacteria</taxon>
        <taxon>Pseudomonadati</taxon>
        <taxon>Acidobacteriota</taxon>
        <taxon>Terriglobia</taxon>
        <taxon>Terriglobales</taxon>
        <taxon>Acidobacteriaceae</taxon>
        <taxon>Occallatibacter</taxon>
    </lineage>
</organism>
<proteinExistence type="predicted"/>
<dbReference type="RefSeq" id="WP_260793470.1">
    <property type="nucleotide sequence ID" value="NZ_CP093313.1"/>
</dbReference>
<dbReference type="SMART" id="SM00448">
    <property type="entry name" value="REC"/>
    <property type="match status" value="1"/>
</dbReference>
<dbReference type="InterPro" id="IPR050595">
    <property type="entry name" value="Bact_response_regulator"/>
</dbReference>
<protein>
    <submittedName>
        <fullName evidence="7">Response regulator</fullName>
    </submittedName>
</protein>